<dbReference type="Proteomes" id="UP000095767">
    <property type="component" value="Unassembled WGS sequence"/>
</dbReference>
<reference evidence="1 2" key="1">
    <citation type="submission" date="2016-09" db="EMBL/GenBank/DDBJ databases">
        <title>The draft genome of Dichanthelium oligosanthes: A C3 panicoid grass species.</title>
        <authorList>
            <person name="Studer A.J."/>
            <person name="Schnable J.C."/>
            <person name="Brutnell T.P."/>
        </authorList>
    </citation>
    <scope>NUCLEOTIDE SEQUENCE [LARGE SCALE GENOMIC DNA]</scope>
    <source>
        <strain evidence="2">cv. Kellogg 1175</strain>
        <tissue evidence="1">Leaf</tissue>
    </source>
</reference>
<protein>
    <submittedName>
        <fullName evidence="1">Uncharacterized protein</fullName>
    </submittedName>
</protein>
<dbReference type="Pfam" id="PF07893">
    <property type="entry name" value="DUF1668"/>
    <property type="match status" value="2"/>
</dbReference>
<dbReference type="OrthoDB" id="10493769at2759"/>
<proteinExistence type="predicted"/>
<comment type="caution">
    <text evidence="1">The sequence shown here is derived from an EMBL/GenBank/DDBJ whole genome shotgun (WGS) entry which is preliminary data.</text>
</comment>
<organism evidence="1 2">
    <name type="scientific">Dichanthelium oligosanthes</name>
    <dbReference type="NCBI Taxonomy" id="888268"/>
    <lineage>
        <taxon>Eukaryota</taxon>
        <taxon>Viridiplantae</taxon>
        <taxon>Streptophyta</taxon>
        <taxon>Embryophyta</taxon>
        <taxon>Tracheophyta</taxon>
        <taxon>Spermatophyta</taxon>
        <taxon>Magnoliopsida</taxon>
        <taxon>Liliopsida</taxon>
        <taxon>Poales</taxon>
        <taxon>Poaceae</taxon>
        <taxon>PACMAD clade</taxon>
        <taxon>Panicoideae</taxon>
        <taxon>Panicodae</taxon>
        <taxon>Paniceae</taxon>
        <taxon>Dichantheliinae</taxon>
        <taxon>Dichanthelium</taxon>
    </lineage>
</organism>
<keyword evidence="2" id="KW-1185">Reference proteome</keyword>
<evidence type="ECO:0000313" key="1">
    <source>
        <dbReference type="EMBL" id="OEL37868.1"/>
    </source>
</evidence>
<dbReference type="AlphaFoldDB" id="A0A1E5WKJ0"/>
<dbReference type="EMBL" id="LWDX02003885">
    <property type="protein sequence ID" value="OEL37868.1"/>
    <property type="molecule type" value="Genomic_DNA"/>
</dbReference>
<dbReference type="PANTHER" id="PTHR33085">
    <property type="entry name" value="OS12G0113100 PROTEIN-RELATED"/>
    <property type="match status" value="1"/>
</dbReference>
<name>A0A1E5WKJ0_9POAL</name>
<sequence>MSTPRPPPPPRHQQHLYLVLEGSDDLYSIHKIDVRDFDPDDDDLVSRARPLPDPPLLRLAAAESNCATCFVAHGTNIFAMPPSPGRADLALDTRTMTITGAPLPQANTQQFHCCGLFVVGDRIYSMDEREEDDKGSCNFEVLRFDSGSRCSSSSSSRCWSWSSVPSPPRSSRLAAGGNDAGITFSFDTEAAKWTFRGYWRLPFHGQAHYDVELDAWVGLHGECHRKGRVSCCDVLPPATGDESIDRHQQAPPWKLARDGLFRAKGSRHRGGALVYMGSSTFCVVERVMEKELTREQWKKLDGPPRLLFTCGRSASSTARPGGCGWRRAAAGHAATRCRPVGGVDFFFFGLQSDSYV</sequence>
<evidence type="ECO:0000313" key="2">
    <source>
        <dbReference type="Proteomes" id="UP000095767"/>
    </source>
</evidence>
<gene>
    <name evidence="1" type="ORF">BAE44_0001110</name>
</gene>
<dbReference type="InterPro" id="IPR012871">
    <property type="entry name" value="DUF1668_ORYSA"/>
</dbReference>
<accession>A0A1E5WKJ0</accession>